<feature type="compositionally biased region" description="Low complexity" evidence="1">
    <location>
        <begin position="66"/>
        <end position="84"/>
    </location>
</feature>
<evidence type="ECO:0000313" key="2">
    <source>
        <dbReference type="EMBL" id="CAE8631518.1"/>
    </source>
</evidence>
<protein>
    <submittedName>
        <fullName evidence="2">Uncharacterized protein</fullName>
    </submittedName>
</protein>
<organism evidence="2 3">
    <name type="scientific">Polarella glacialis</name>
    <name type="common">Dinoflagellate</name>
    <dbReference type="NCBI Taxonomy" id="89957"/>
    <lineage>
        <taxon>Eukaryota</taxon>
        <taxon>Sar</taxon>
        <taxon>Alveolata</taxon>
        <taxon>Dinophyceae</taxon>
        <taxon>Suessiales</taxon>
        <taxon>Suessiaceae</taxon>
        <taxon>Polarella</taxon>
    </lineage>
</organism>
<comment type="caution">
    <text evidence="2">The sequence shown here is derived from an EMBL/GenBank/DDBJ whole genome shotgun (WGS) entry which is preliminary data.</text>
</comment>
<feature type="region of interest" description="Disordered" evidence="1">
    <location>
        <begin position="1"/>
        <end position="38"/>
    </location>
</feature>
<proteinExistence type="predicted"/>
<keyword evidence="3" id="KW-1185">Reference proteome</keyword>
<evidence type="ECO:0000313" key="3">
    <source>
        <dbReference type="Proteomes" id="UP000654075"/>
    </source>
</evidence>
<feature type="region of interest" description="Disordered" evidence="1">
    <location>
        <begin position="62"/>
        <end position="86"/>
    </location>
</feature>
<name>A0A813H1E1_POLGL</name>
<dbReference type="Proteomes" id="UP000654075">
    <property type="component" value="Unassembled WGS sequence"/>
</dbReference>
<dbReference type="EMBL" id="CAJNNV010030154">
    <property type="protein sequence ID" value="CAE8631518.1"/>
    <property type="molecule type" value="Genomic_DNA"/>
</dbReference>
<feature type="compositionally biased region" description="Basic and acidic residues" evidence="1">
    <location>
        <begin position="17"/>
        <end position="34"/>
    </location>
</feature>
<reference evidence="2" key="1">
    <citation type="submission" date="2021-02" db="EMBL/GenBank/DDBJ databases">
        <authorList>
            <person name="Dougan E. K."/>
            <person name="Rhodes N."/>
            <person name="Thang M."/>
            <person name="Chan C."/>
        </authorList>
    </citation>
    <scope>NUCLEOTIDE SEQUENCE</scope>
</reference>
<sequence length="193" mass="20222">VRHFAKLHGRQAISGESKGDSSPRRLGRQGHEKPSAVSAELAMDKLADALVQVAQATAAAGGGFFGSRQRGRATSTAAPSGAPPWWRQAPGCCPSVLIGSSSWAAEEEGPIPRRSSAAPQSYDDSDAEPLSGASEALRTACGLWRLGASCQLWPQEAGPLETRSVLETFQQLGQYGAEGVLGPVLPDFILTVR</sequence>
<feature type="non-terminal residue" evidence="2">
    <location>
        <position position="193"/>
    </location>
</feature>
<dbReference type="AlphaFoldDB" id="A0A813H1E1"/>
<accession>A0A813H1E1</accession>
<evidence type="ECO:0000256" key="1">
    <source>
        <dbReference type="SAM" id="MobiDB-lite"/>
    </source>
</evidence>
<feature type="non-terminal residue" evidence="2">
    <location>
        <position position="1"/>
    </location>
</feature>
<gene>
    <name evidence="2" type="ORF">PGLA1383_LOCUS47619</name>
</gene>
<feature type="region of interest" description="Disordered" evidence="1">
    <location>
        <begin position="104"/>
        <end position="130"/>
    </location>
</feature>